<dbReference type="EC" id="3.1.1.41" evidence="2"/>
<evidence type="ECO:0000313" key="3">
    <source>
        <dbReference type="Proteomes" id="UP000754495"/>
    </source>
</evidence>
<keyword evidence="3" id="KW-1185">Reference proteome</keyword>
<feature type="domain" description="Acetyl xylan esterase" evidence="1">
    <location>
        <begin position="4"/>
        <end position="321"/>
    </location>
</feature>
<evidence type="ECO:0000313" key="2">
    <source>
        <dbReference type="EMBL" id="NIH79124.1"/>
    </source>
</evidence>
<comment type="caution">
    <text evidence="2">The sequence shown here is derived from an EMBL/GenBank/DDBJ whole genome shotgun (WGS) entry which is preliminary data.</text>
</comment>
<dbReference type="RefSeq" id="WP_313886062.1">
    <property type="nucleotide sequence ID" value="NZ_JAANOU010000001.1"/>
</dbReference>
<sequence length="324" mass="34874">MTTTYDLPLSELSEYRPALEEPPDLDAFWAAALSEAAAFDLDPVFRPHETLLRTVEVFDTSFTGAHGQRISAWLVLPRQRPEKLPCVVQYLGYNLGRGLPHDVLTWSAFGYAHLVVDTRGQGGKTLPGATADTMPAPPGPHVPGFMTLGILDPAQYFYRRVYVDAVRAVAAARAHPAVDADRMVVAGGSQGGGITLAAAALAPDIAAAMPDVPFLCHFRRGAEIATDGPYLELVTWLAAHRQRSAEAFATLRYFDAAVLAPRASAPALFSVALRDPVCPPSTVFAAFNRYGGPGEIRVWEWNQHEGGQGAQVAEQAAWLAKTLA</sequence>
<dbReference type="PANTHER" id="PTHR40111">
    <property type="entry name" value="CEPHALOSPORIN-C DEACETYLASE"/>
    <property type="match status" value="1"/>
</dbReference>
<keyword evidence="2" id="KW-0378">Hydrolase</keyword>
<dbReference type="Pfam" id="PF05448">
    <property type="entry name" value="AXE1"/>
    <property type="match status" value="1"/>
</dbReference>
<reference evidence="2 3" key="1">
    <citation type="submission" date="2020-03" db="EMBL/GenBank/DDBJ databases">
        <title>Sequencing the genomes of 1000 actinobacteria strains.</title>
        <authorList>
            <person name="Klenk H.-P."/>
        </authorList>
    </citation>
    <scope>NUCLEOTIDE SEQUENCE [LARGE SCALE GENOMIC DNA]</scope>
    <source>
        <strain evidence="2 3">DSM 45668</strain>
    </source>
</reference>
<dbReference type="InterPro" id="IPR029058">
    <property type="entry name" value="AB_hydrolase_fold"/>
</dbReference>
<dbReference type="EMBL" id="JAANOU010000001">
    <property type="protein sequence ID" value="NIH79124.1"/>
    <property type="molecule type" value="Genomic_DNA"/>
</dbReference>
<accession>A0ABX0SU12</accession>
<dbReference type="InterPro" id="IPR039069">
    <property type="entry name" value="CE7"/>
</dbReference>
<dbReference type="Gene3D" id="3.40.50.1820">
    <property type="entry name" value="alpha/beta hydrolase"/>
    <property type="match status" value="1"/>
</dbReference>
<dbReference type="GO" id="GO:0047739">
    <property type="term" value="F:cephalosporin-C deacetylase activity"/>
    <property type="evidence" value="ECO:0007669"/>
    <property type="project" value="UniProtKB-EC"/>
</dbReference>
<dbReference type="SUPFAM" id="SSF53474">
    <property type="entry name" value="alpha/beta-Hydrolases"/>
    <property type="match status" value="1"/>
</dbReference>
<dbReference type="Proteomes" id="UP000754495">
    <property type="component" value="Unassembled WGS sequence"/>
</dbReference>
<evidence type="ECO:0000259" key="1">
    <source>
        <dbReference type="Pfam" id="PF05448"/>
    </source>
</evidence>
<organism evidence="2 3">
    <name type="scientific">Amycolatopsis viridis</name>
    <dbReference type="NCBI Taxonomy" id="185678"/>
    <lineage>
        <taxon>Bacteria</taxon>
        <taxon>Bacillati</taxon>
        <taxon>Actinomycetota</taxon>
        <taxon>Actinomycetes</taxon>
        <taxon>Pseudonocardiales</taxon>
        <taxon>Pseudonocardiaceae</taxon>
        <taxon>Amycolatopsis</taxon>
    </lineage>
</organism>
<dbReference type="InterPro" id="IPR008391">
    <property type="entry name" value="AXE1_dom"/>
</dbReference>
<protein>
    <submittedName>
        <fullName evidence="2">Cephalosporin-C deacetylase</fullName>
        <ecNumber evidence="2">3.1.1.41</ecNumber>
    </submittedName>
</protein>
<name>A0ABX0SU12_9PSEU</name>
<dbReference type="PANTHER" id="PTHR40111:SF1">
    <property type="entry name" value="CEPHALOSPORIN-C DEACETYLASE"/>
    <property type="match status" value="1"/>
</dbReference>
<proteinExistence type="predicted"/>
<gene>
    <name evidence="2" type="ORF">FHX46_001654</name>
</gene>